<keyword evidence="4 8" id="KW-0812">Transmembrane</keyword>
<dbReference type="Proteomes" id="UP000094569">
    <property type="component" value="Unassembled WGS sequence"/>
</dbReference>
<reference evidence="9 10" key="1">
    <citation type="journal article" date="2016" name="BMC Genomics">
        <title>Comparative genomic and transcriptomic analyses of the Fuzhuan brick tea-fermentation fungus Aspergillus cristatus.</title>
        <authorList>
            <person name="Ge Y."/>
            <person name="Wang Y."/>
            <person name="Liu Y."/>
            <person name="Tan Y."/>
            <person name="Ren X."/>
            <person name="Zhang X."/>
            <person name="Hyde K.D."/>
            <person name="Liu Y."/>
            <person name="Liu Z."/>
        </authorList>
    </citation>
    <scope>NUCLEOTIDE SEQUENCE [LARGE SCALE GENOMIC DNA]</scope>
    <source>
        <strain evidence="9 10">GZAAS20.1005</strain>
    </source>
</reference>
<dbReference type="InterPro" id="IPR052427">
    <property type="entry name" value="Glycosyltrans_GT2/GT47"/>
</dbReference>
<dbReference type="GO" id="GO:0016020">
    <property type="term" value="C:membrane"/>
    <property type="evidence" value="ECO:0007669"/>
    <property type="project" value="UniProtKB-SubCell"/>
</dbReference>
<protein>
    <recommendedName>
        <fullName evidence="11">Glycosyltransferase 2-like domain-containing protein</fullName>
    </recommendedName>
</protein>
<evidence type="ECO:0000256" key="5">
    <source>
        <dbReference type="ARBA" id="ARBA00022989"/>
    </source>
</evidence>
<dbReference type="InterPro" id="IPR029044">
    <property type="entry name" value="Nucleotide-diphossugar_trans"/>
</dbReference>
<proteinExistence type="predicted"/>
<keyword evidence="6 8" id="KW-0472">Membrane</keyword>
<accession>A0A1E3B646</accession>
<dbReference type="OrthoDB" id="4463384at2759"/>
<feature type="transmembrane region" description="Helical" evidence="8">
    <location>
        <begin position="6"/>
        <end position="27"/>
    </location>
</feature>
<comment type="caution">
    <text evidence="9">The sequence shown here is derived from an EMBL/GenBank/DDBJ whole genome shotgun (WGS) entry which is preliminary data.</text>
</comment>
<dbReference type="Gene3D" id="3.90.550.10">
    <property type="entry name" value="Spore Coat Polysaccharide Biosynthesis Protein SpsA, Chain A"/>
    <property type="match status" value="1"/>
</dbReference>
<evidence type="ECO:0000256" key="4">
    <source>
        <dbReference type="ARBA" id="ARBA00022692"/>
    </source>
</evidence>
<organism evidence="9 10">
    <name type="scientific">Aspergillus cristatus</name>
    <name type="common">Chinese Fuzhuan brick tea-fermentation fungus</name>
    <name type="synonym">Eurotium cristatum</name>
    <dbReference type="NCBI Taxonomy" id="573508"/>
    <lineage>
        <taxon>Eukaryota</taxon>
        <taxon>Fungi</taxon>
        <taxon>Dikarya</taxon>
        <taxon>Ascomycota</taxon>
        <taxon>Pezizomycotina</taxon>
        <taxon>Eurotiomycetes</taxon>
        <taxon>Eurotiomycetidae</taxon>
        <taxon>Eurotiales</taxon>
        <taxon>Aspergillaceae</taxon>
        <taxon>Aspergillus</taxon>
        <taxon>Aspergillus subgen. Aspergillus</taxon>
    </lineage>
</organism>
<dbReference type="VEuPathDB" id="FungiDB:SI65_07940"/>
<feature type="transmembrane region" description="Helical" evidence="8">
    <location>
        <begin position="357"/>
        <end position="379"/>
    </location>
</feature>
<dbReference type="PANTHER" id="PTHR47844:SF1">
    <property type="entry name" value="EXOSTOSIN-LIKE 2"/>
    <property type="match status" value="1"/>
</dbReference>
<evidence type="ECO:0000313" key="9">
    <source>
        <dbReference type="EMBL" id="ODM16433.1"/>
    </source>
</evidence>
<name>A0A1E3B646_ASPCR</name>
<evidence type="ECO:0000256" key="1">
    <source>
        <dbReference type="ARBA" id="ARBA00004370"/>
    </source>
</evidence>
<evidence type="ECO:0000256" key="3">
    <source>
        <dbReference type="ARBA" id="ARBA00022679"/>
    </source>
</evidence>
<keyword evidence="10" id="KW-1185">Reference proteome</keyword>
<feature type="transmembrane region" description="Helical" evidence="8">
    <location>
        <begin position="316"/>
        <end position="337"/>
    </location>
</feature>
<keyword evidence="7" id="KW-0325">Glycoprotein</keyword>
<evidence type="ECO:0000313" key="10">
    <source>
        <dbReference type="Proteomes" id="UP000094569"/>
    </source>
</evidence>
<sequence length="393" mass="44308">MAADGILEFAYTRWLRILWVAVIYYGFYRHRARPAKRAGGFSPADATIIRPTVQPKRGLIDALKSWLANHPREIMVVTTIPWLTSVKELIQKVNDARIITLHTIGGRGKRPALVKGIQQARIPVVALVDDHIAWSLNTLNGLLNSLSESRDVGGVTPIKNNKDPQMTALRAIAATRLNRSNVANATMAYFANGQVIVCSGKTSAYRTEILQDPSFLDHFNRDLWMNKYPLVSGDDVAITYWLYRNGWRTGFVLRWARTRIRRILRDMGTIASGSSPLWYRALSFRSIVFPVMAEDYLLIPDFLTILFVLMTRAAGVISSITPVIPGTSAVLFNYFGFNALLELDSSLWHFYRCSQSLWQVPVLAFWGHVRMVVTIYAFLTPNQSGWMTRVGAA</sequence>
<dbReference type="GO" id="GO:0016757">
    <property type="term" value="F:glycosyltransferase activity"/>
    <property type="evidence" value="ECO:0007669"/>
    <property type="project" value="UniProtKB-KW"/>
</dbReference>
<evidence type="ECO:0000256" key="2">
    <source>
        <dbReference type="ARBA" id="ARBA00022676"/>
    </source>
</evidence>
<dbReference type="SUPFAM" id="SSF53448">
    <property type="entry name" value="Nucleotide-diphospho-sugar transferases"/>
    <property type="match status" value="1"/>
</dbReference>
<dbReference type="STRING" id="573508.A0A1E3B646"/>
<keyword evidence="2" id="KW-0328">Glycosyltransferase</keyword>
<comment type="subcellular location">
    <subcellularLocation>
        <location evidence="1">Membrane</location>
    </subcellularLocation>
</comment>
<dbReference type="PANTHER" id="PTHR47844">
    <property type="entry name" value="SYNTHASE CPS1, PUTATIVE (AFU_ORTHOLOGUE AFUA_7G02500)-RELATED"/>
    <property type="match status" value="1"/>
</dbReference>
<dbReference type="AlphaFoldDB" id="A0A1E3B646"/>
<evidence type="ECO:0000256" key="6">
    <source>
        <dbReference type="ARBA" id="ARBA00023136"/>
    </source>
</evidence>
<evidence type="ECO:0008006" key="11">
    <source>
        <dbReference type="Google" id="ProtNLM"/>
    </source>
</evidence>
<evidence type="ECO:0000256" key="8">
    <source>
        <dbReference type="SAM" id="Phobius"/>
    </source>
</evidence>
<keyword evidence="5 8" id="KW-1133">Transmembrane helix</keyword>
<evidence type="ECO:0000256" key="7">
    <source>
        <dbReference type="ARBA" id="ARBA00023180"/>
    </source>
</evidence>
<gene>
    <name evidence="9" type="ORF">SI65_07940</name>
</gene>
<dbReference type="Pfam" id="PF13641">
    <property type="entry name" value="Glyco_tranf_2_3"/>
    <property type="match status" value="1"/>
</dbReference>
<keyword evidence="3" id="KW-0808">Transferase</keyword>
<dbReference type="EMBL" id="JXNT01000011">
    <property type="protein sequence ID" value="ODM16433.1"/>
    <property type="molecule type" value="Genomic_DNA"/>
</dbReference>